<gene>
    <name evidence="1" type="ORF">EC957_011999</name>
</gene>
<sequence length="144" mass="16317">MVPANNRTYVFKLCQSLDQQRQGEYRTPCLAQASGHRVFVDVGCAFKEVKVSVLCYVPGNSDYIFDESKDALKECRGQEEYRNMLLEVIRSKVMKFTLTTTIVTLVATILMSTTTALCTDPLIRDLPFIKTLAQTQNFKDVPVH</sequence>
<proteinExistence type="predicted"/>
<dbReference type="Proteomes" id="UP000723463">
    <property type="component" value="Unassembled WGS sequence"/>
</dbReference>
<evidence type="ECO:0000313" key="1">
    <source>
        <dbReference type="EMBL" id="KAF9550683.1"/>
    </source>
</evidence>
<accession>A0A9P6FI20</accession>
<reference evidence="1" key="1">
    <citation type="journal article" date="2020" name="Fungal Divers.">
        <title>Resolving the Mortierellaceae phylogeny through synthesis of multi-gene phylogenetics and phylogenomics.</title>
        <authorList>
            <person name="Vandepol N."/>
            <person name="Liber J."/>
            <person name="Desiro A."/>
            <person name="Na H."/>
            <person name="Kennedy M."/>
            <person name="Barry K."/>
            <person name="Grigoriev I.V."/>
            <person name="Miller A.N."/>
            <person name="O'Donnell K."/>
            <person name="Stajich J.E."/>
            <person name="Bonito G."/>
        </authorList>
    </citation>
    <scope>NUCLEOTIDE SEQUENCE</scope>
    <source>
        <strain evidence="1">NRRL 2591</strain>
    </source>
</reference>
<keyword evidence="2" id="KW-1185">Reference proteome</keyword>
<evidence type="ECO:0000313" key="2">
    <source>
        <dbReference type="Proteomes" id="UP000723463"/>
    </source>
</evidence>
<comment type="caution">
    <text evidence="1">The sequence shown here is derived from an EMBL/GenBank/DDBJ whole genome shotgun (WGS) entry which is preliminary data.</text>
</comment>
<organism evidence="1 2">
    <name type="scientific">Mortierella hygrophila</name>
    <dbReference type="NCBI Taxonomy" id="979708"/>
    <lineage>
        <taxon>Eukaryota</taxon>
        <taxon>Fungi</taxon>
        <taxon>Fungi incertae sedis</taxon>
        <taxon>Mucoromycota</taxon>
        <taxon>Mortierellomycotina</taxon>
        <taxon>Mortierellomycetes</taxon>
        <taxon>Mortierellales</taxon>
        <taxon>Mortierellaceae</taxon>
        <taxon>Mortierella</taxon>
    </lineage>
</organism>
<dbReference type="EMBL" id="JAAAXW010000009">
    <property type="protein sequence ID" value="KAF9550683.1"/>
    <property type="molecule type" value="Genomic_DNA"/>
</dbReference>
<protein>
    <submittedName>
        <fullName evidence="1">Uncharacterized protein</fullName>
    </submittedName>
</protein>
<name>A0A9P6FI20_9FUNG</name>
<dbReference type="AlphaFoldDB" id="A0A9P6FI20"/>